<comment type="caution">
    <text evidence="2">The sequence shown here is derived from an EMBL/GenBank/DDBJ whole genome shotgun (WGS) entry which is preliminary data.</text>
</comment>
<dbReference type="Proteomes" id="UP001066276">
    <property type="component" value="Chromosome 11"/>
</dbReference>
<feature type="compositionally biased region" description="Pro residues" evidence="1">
    <location>
        <begin position="45"/>
        <end position="54"/>
    </location>
</feature>
<accession>A0AAV7LAG2</accession>
<dbReference type="EMBL" id="JANPWB010000015">
    <property type="protein sequence ID" value="KAJ1087509.1"/>
    <property type="molecule type" value="Genomic_DNA"/>
</dbReference>
<dbReference type="AlphaFoldDB" id="A0AAV7LAG2"/>
<feature type="region of interest" description="Disordered" evidence="1">
    <location>
        <begin position="1"/>
        <end position="98"/>
    </location>
</feature>
<protein>
    <submittedName>
        <fullName evidence="2">Uncharacterized protein</fullName>
    </submittedName>
</protein>
<feature type="compositionally biased region" description="Pro residues" evidence="1">
    <location>
        <begin position="1"/>
        <end position="10"/>
    </location>
</feature>
<evidence type="ECO:0000313" key="2">
    <source>
        <dbReference type="EMBL" id="KAJ1087509.1"/>
    </source>
</evidence>
<keyword evidence="3" id="KW-1185">Reference proteome</keyword>
<evidence type="ECO:0000313" key="3">
    <source>
        <dbReference type="Proteomes" id="UP001066276"/>
    </source>
</evidence>
<organism evidence="2 3">
    <name type="scientific">Pleurodeles waltl</name>
    <name type="common">Iberian ribbed newt</name>
    <dbReference type="NCBI Taxonomy" id="8319"/>
    <lineage>
        <taxon>Eukaryota</taxon>
        <taxon>Metazoa</taxon>
        <taxon>Chordata</taxon>
        <taxon>Craniata</taxon>
        <taxon>Vertebrata</taxon>
        <taxon>Euteleostomi</taxon>
        <taxon>Amphibia</taxon>
        <taxon>Batrachia</taxon>
        <taxon>Caudata</taxon>
        <taxon>Salamandroidea</taxon>
        <taxon>Salamandridae</taxon>
        <taxon>Pleurodelinae</taxon>
        <taxon>Pleurodeles</taxon>
    </lineage>
</organism>
<reference evidence="2" key="1">
    <citation type="journal article" date="2022" name="bioRxiv">
        <title>Sequencing and chromosome-scale assembly of the giantPleurodeles waltlgenome.</title>
        <authorList>
            <person name="Brown T."/>
            <person name="Elewa A."/>
            <person name="Iarovenko S."/>
            <person name="Subramanian E."/>
            <person name="Araus A.J."/>
            <person name="Petzold A."/>
            <person name="Susuki M."/>
            <person name="Suzuki K.-i.T."/>
            <person name="Hayashi T."/>
            <person name="Toyoda A."/>
            <person name="Oliveira C."/>
            <person name="Osipova E."/>
            <person name="Leigh N.D."/>
            <person name="Simon A."/>
            <person name="Yun M.H."/>
        </authorList>
    </citation>
    <scope>NUCLEOTIDE SEQUENCE</scope>
    <source>
        <strain evidence="2">20211129_DDA</strain>
        <tissue evidence="2">Liver</tissue>
    </source>
</reference>
<gene>
    <name evidence="2" type="ORF">NDU88_000677</name>
</gene>
<proteinExistence type="predicted"/>
<sequence>MGPPRGPPMGTPHQEVQSEPCPTTGPSPEPPATGGHITITSSNGPPQPKSPQPGRPRREPQNPPAPKAEQGRSVPGRKAQQPHVTGPRGPQRRGAMAR</sequence>
<evidence type="ECO:0000256" key="1">
    <source>
        <dbReference type="SAM" id="MobiDB-lite"/>
    </source>
</evidence>
<name>A0AAV7LAG2_PLEWA</name>